<dbReference type="InterPro" id="IPR013325">
    <property type="entry name" value="RNA_pol_sigma_r2"/>
</dbReference>
<evidence type="ECO:0000313" key="10">
    <source>
        <dbReference type="Proteomes" id="UP000572680"/>
    </source>
</evidence>
<dbReference type="CDD" id="cd06171">
    <property type="entry name" value="Sigma70_r4"/>
    <property type="match status" value="1"/>
</dbReference>
<comment type="similarity">
    <text evidence="1">Belongs to the sigma-70 factor family. ECF subfamily.</text>
</comment>
<dbReference type="PANTHER" id="PTHR43133:SF50">
    <property type="entry name" value="ECF RNA POLYMERASE SIGMA FACTOR SIGM"/>
    <property type="match status" value="1"/>
</dbReference>
<dbReference type="InterPro" id="IPR007627">
    <property type="entry name" value="RNA_pol_sigma70_r2"/>
</dbReference>
<dbReference type="AlphaFoldDB" id="A0A7W3QKF9"/>
<dbReference type="SUPFAM" id="SSF88946">
    <property type="entry name" value="Sigma2 domain of RNA polymerase sigma factors"/>
    <property type="match status" value="1"/>
</dbReference>
<evidence type="ECO:0000256" key="4">
    <source>
        <dbReference type="ARBA" id="ARBA00023125"/>
    </source>
</evidence>
<evidence type="ECO:0000256" key="5">
    <source>
        <dbReference type="ARBA" id="ARBA00023163"/>
    </source>
</evidence>
<dbReference type="InterPro" id="IPR014325">
    <property type="entry name" value="RNA_pol_sigma-E_actinobac"/>
</dbReference>
<feature type="region of interest" description="Disordered" evidence="6">
    <location>
        <begin position="155"/>
        <end position="175"/>
    </location>
</feature>
<evidence type="ECO:0000256" key="1">
    <source>
        <dbReference type="ARBA" id="ARBA00010641"/>
    </source>
</evidence>
<comment type="caution">
    <text evidence="9">The sequence shown here is derived from an EMBL/GenBank/DDBJ whole genome shotgun (WGS) entry which is preliminary data.</text>
</comment>
<evidence type="ECO:0000313" key="9">
    <source>
        <dbReference type="EMBL" id="MBA8949918.1"/>
    </source>
</evidence>
<dbReference type="Pfam" id="PF08281">
    <property type="entry name" value="Sigma70_r4_2"/>
    <property type="match status" value="1"/>
</dbReference>
<keyword evidence="4" id="KW-0238">DNA-binding</keyword>
<gene>
    <name evidence="9" type="ORF">HNR61_001531</name>
</gene>
<dbReference type="GO" id="GO:0016987">
    <property type="term" value="F:sigma factor activity"/>
    <property type="evidence" value="ECO:0007669"/>
    <property type="project" value="UniProtKB-KW"/>
</dbReference>
<dbReference type="InterPro" id="IPR039425">
    <property type="entry name" value="RNA_pol_sigma-70-like"/>
</dbReference>
<accession>A0A7W3QKF9</accession>
<feature type="domain" description="RNA polymerase sigma-70 region 2" evidence="7">
    <location>
        <begin position="13"/>
        <end position="79"/>
    </location>
</feature>
<dbReference type="Gene3D" id="1.10.10.10">
    <property type="entry name" value="Winged helix-like DNA-binding domain superfamily/Winged helix DNA-binding domain"/>
    <property type="match status" value="1"/>
</dbReference>
<keyword evidence="10" id="KW-1185">Reference proteome</keyword>
<dbReference type="Proteomes" id="UP000572680">
    <property type="component" value="Unassembled WGS sequence"/>
</dbReference>
<feature type="domain" description="RNA polymerase sigma factor 70 region 4 type 2" evidence="8">
    <location>
        <begin position="104"/>
        <end position="155"/>
    </location>
</feature>
<keyword evidence="5" id="KW-0804">Transcription</keyword>
<protein>
    <submittedName>
        <fullName evidence="9">RNA polymerase sigma-70 factor (Sigma-E family)</fullName>
    </submittedName>
</protein>
<evidence type="ECO:0000259" key="8">
    <source>
        <dbReference type="Pfam" id="PF08281"/>
    </source>
</evidence>
<keyword evidence="3" id="KW-0731">Sigma factor</keyword>
<keyword evidence="2" id="KW-0805">Transcription regulation</keyword>
<dbReference type="InterPro" id="IPR013324">
    <property type="entry name" value="RNA_pol_sigma_r3/r4-like"/>
</dbReference>
<sequence length="175" mass="19254">MPQADLGAFEEFVEHRLAALFRYACVLTGDRHDAEDLVQEALARTGAAWWRVRRRHDPEGYVRTAMVRIWANRRRGRGREHLTADVPERPVEDAGLDRVTGDAAFDAALAGLPPRMRAVLVLRYLDQLPDAEIAAVLGCSAGTVRSQAARALAKLRAAAAPPPQRSGTREEEAHG</sequence>
<dbReference type="RefSeq" id="WP_182842418.1">
    <property type="nucleotide sequence ID" value="NZ_BAAALP010000027.1"/>
</dbReference>
<dbReference type="EMBL" id="JACJIA010000002">
    <property type="protein sequence ID" value="MBA8949918.1"/>
    <property type="molecule type" value="Genomic_DNA"/>
</dbReference>
<dbReference type="InterPro" id="IPR013249">
    <property type="entry name" value="RNA_pol_sigma70_r4_t2"/>
</dbReference>
<dbReference type="Gene3D" id="1.10.1740.10">
    <property type="match status" value="1"/>
</dbReference>
<evidence type="ECO:0000256" key="2">
    <source>
        <dbReference type="ARBA" id="ARBA00023015"/>
    </source>
</evidence>
<evidence type="ECO:0000256" key="3">
    <source>
        <dbReference type="ARBA" id="ARBA00023082"/>
    </source>
</evidence>
<dbReference type="GO" id="GO:0003677">
    <property type="term" value="F:DNA binding"/>
    <property type="evidence" value="ECO:0007669"/>
    <property type="project" value="UniProtKB-KW"/>
</dbReference>
<dbReference type="InterPro" id="IPR036388">
    <property type="entry name" value="WH-like_DNA-bd_sf"/>
</dbReference>
<dbReference type="NCBIfam" id="TIGR02983">
    <property type="entry name" value="SigE-fam_strep"/>
    <property type="match status" value="1"/>
</dbReference>
<dbReference type="PANTHER" id="PTHR43133">
    <property type="entry name" value="RNA POLYMERASE ECF-TYPE SIGMA FACTO"/>
    <property type="match status" value="1"/>
</dbReference>
<dbReference type="GO" id="GO:0006352">
    <property type="term" value="P:DNA-templated transcription initiation"/>
    <property type="evidence" value="ECO:0007669"/>
    <property type="project" value="InterPro"/>
</dbReference>
<organism evidence="9 10">
    <name type="scientific">Actinomadura namibiensis</name>
    <dbReference type="NCBI Taxonomy" id="182080"/>
    <lineage>
        <taxon>Bacteria</taxon>
        <taxon>Bacillati</taxon>
        <taxon>Actinomycetota</taxon>
        <taxon>Actinomycetes</taxon>
        <taxon>Streptosporangiales</taxon>
        <taxon>Thermomonosporaceae</taxon>
        <taxon>Actinomadura</taxon>
    </lineage>
</organism>
<name>A0A7W3QKF9_ACTNM</name>
<proteinExistence type="inferred from homology"/>
<evidence type="ECO:0000259" key="7">
    <source>
        <dbReference type="Pfam" id="PF04542"/>
    </source>
</evidence>
<dbReference type="NCBIfam" id="TIGR02937">
    <property type="entry name" value="sigma70-ECF"/>
    <property type="match status" value="1"/>
</dbReference>
<dbReference type="InterPro" id="IPR014284">
    <property type="entry name" value="RNA_pol_sigma-70_dom"/>
</dbReference>
<evidence type="ECO:0000256" key="6">
    <source>
        <dbReference type="SAM" id="MobiDB-lite"/>
    </source>
</evidence>
<dbReference type="SUPFAM" id="SSF88659">
    <property type="entry name" value="Sigma3 and sigma4 domains of RNA polymerase sigma factors"/>
    <property type="match status" value="1"/>
</dbReference>
<dbReference type="Pfam" id="PF04542">
    <property type="entry name" value="Sigma70_r2"/>
    <property type="match status" value="1"/>
</dbReference>
<reference evidence="9 10" key="1">
    <citation type="submission" date="2020-08" db="EMBL/GenBank/DDBJ databases">
        <title>Genomic Encyclopedia of Type Strains, Phase IV (KMG-IV): sequencing the most valuable type-strain genomes for metagenomic binning, comparative biology and taxonomic classification.</title>
        <authorList>
            <person name="Goeker M."/>
        </authorList>
    </citation>
    <scope>NUCLEOTIDE SEQUENCE [LARGE SCALE GENOMIC DNA]</scope>
    <source>
        <strain evidence="9 10">DSM 44197</strain>
    </source>
</reference>